<protein>
    <recommendedName>
        <fullName evidence="4">V-SNARE coiled-coil homology domain-containing protein</fullName>
    </recommendedName>
</protein>
<dbReference type="CDD" id="cd15843">
    <property type="entry name" value="R-SNARE"/>
    <property type="match status" value="1"/>
</dbReference>
<evidence type="ECO:0000256" key="1">
    <source>
        <dbReference type="PROSITE-ProRule" id="PRU00290"/>
    </source>
</evidence>
<accession>G0U951</accession>
<dbReference type="PROSITE" id="PS50892">
    <property type="entry name" value="V_SNARE"/>
    <property type="match status" value="1"/>
</dbReference>
<reference evidence="5" key="1">
    <citation type="journal article" date="2012" name="Proc. Natl. Acad. Sci. U.S.A.">
        <title>Antigenic diversity is generated by distinct evolutionary mechanisms in African trypanosome species.</title>
        <authorList>
            <person name="Jackson A.P."/>
            <person name="Berry A."/>
            <person name="Aslett M."/>
            <person name="Allison H.C."/>
            <person name="Burton P."/>
            <person name="Vavrova-Anderson J."/>
            <person name="Brown R."/>
            <person name="Browne H."/>
            <person name="Corton N."/>
            <person name="Hauser H."/>
            <person name="Gamble J."/>
            <person name="Gilderthorp R."/>
            <person name="Marcello L."/>
            <person name="McQuillan J."/>
            <person name="Otto T.D."/>
            <person name="Quail M.A."/>
            <person name="Sanders M.J."/>
            <person name="van Tonder A."/>
            <person name="Ginger M.L."/>
            <person name="Field M.C."/>
            <person name="Barry J.D."/>
            <person name="Hertz-Fowler C."/>
            <person name="Berriman M."/>
        </authorList>
    </citation>
    <scope>NUCLEOTIDE SEQUENCE</scope>
    <source>
        <strain evidence="5">Y486</strain>
    </source>
</reference>
<dbReference type="Pfam" id="PF00957">
    <property type="entry name" value="Synaptobrevin"/>
    <property type="match status" value="1"/>
</dbReference>
<name>G0U951_TRYVY</name>
<keyword evidence="1 2" id="KW-0175">Coiled coil</keyword>
<sequence>MHVPFVSFFPSLPLHTYMRAFLNVFLSLHGFTGQKDIRKHTTYVSRPTFTKSVPFSMELIMQGLKFWATEQAPNQVNTQAKPKRPAMSCRNETIDYKDFHLCAYDPILKAVLLVGDNAPAILLSRGRRRTVVPVGSGTHWLDCYVFAGTSSFLLLSPDRLVLFDYILEGFSSSLSPSRDSDYRGLFTSLHVPQGLTWGVVGCRDGCVRYWRLREVDGQLSLAWADLRTDILAFCRPFLTASCGKPGGHIHCIESYHTNPNTFLAVVSSAPGVCKWYVGENRMSRFFIATETSGVGTLARCAVVPDAAYITATTFDISAVYIWAEDGKMKSDRSVAPLWVVKTGSCDVLPSIRASALDGDGSLTFTAASCGMHVARGADETESSNSTVTSDIYILLHSMEDIFELIVSVENKQVVLKDDLRGRISTARVQFGCTADAMETLTVRCVVPCVRSSYWSGAWSMADFNFILVTTDECSPLLLKRSQPGSDVQCATEIRDLAHGPDVWSRMLLIAAPYGVMDTLWHTICSGTDQSDPWFDVVSGVSDGKRANGDCVATDAFIAVTPYMPNGVACLLPNVNDSIPLPAATVKQYLPWLRCSPCIEGNALVLLQESVPEFPGTAEIVIRAFADDERVSVYAAHLSPPKVEHILDLTRTQLLGETGDVSDGEVVAHAARLVDCRLVPLCGETDQFKLLRGGKSLILQLCDNSLLVVDLSSAPGSGGGKPAMIHYPVGLFPAGSTVASFDTVWVSADELPNGVSCKHEEGRTVLLLLCLLSQQKGLVVWNMNQTRLLAYLAGRDIGNWRHNAIMTCRPRDYDRVVAHAIKVTVRLPSDGAHPSTSEGAEGSGKLEGLLFLRDVCGRLLASVCVRYIKASGANSQENWQVKNAAGSAEWIKVIGDELSGELCLHIGISTDEVVVVGVEGEQSVGKLSVSSRHISAVETGSEWPFKELEWCVNEGEAPVCKAGDVLPSATCNQATRYDPPSVLLWDEHSVALFHAAHLTSIEKAKRPVWSYWVERGHLVEQVACCVEFSVVLVLTRDANKWRCLNVLDMSSGAHLAQPLMVVRFSHEDDLTLHFCAAVGNALHVYIVGQGNVLGHVSLMEHGDGEHSEVRREGRISRFVPRGILPVPSCFRGYKDVLPPPPMLKQKQTLLKWSSVVSFEEVAGKLEEKLSAQESVVAVAADVHPRPREGHTEGPPAERRNTTAEKSELLRGTRYDELKSMAAKEKISFRDAVHKMRENQAMVRERGEKISEIEVKSRELQQEASNFEQLARKLKERQKNSWI</sequence>
<feature type="region of interest" description="Disordered" evidence="3">
    <location>
        <begin position="1182"/>
        <end position="1206"/>
    </location>
</feature>
<evidence type="ECO:0000313" key="5">
    <source>
        <dbReference type="EMBL" id="CCC54135.1"/>
    </source>
</evidence>
<feature type="domain" description="V-SNARE coiled-coil homology" evidence="4">
    <location>
        <begin position="1219"/>
        <end position="1279"/>
    </location>
</feature>
<dbReference type="SUPFAM" id="SSF58038">
    <property type="entry name" value="SNARE fusion complex"/>
    <property type="match status" value="1"/>
</dbReference>
<dbReference type="Pfam" id="PF25501">
    <property type="entry name" value="DUF7914"/>
    <property type="match status" value="1"/>
</dbReference>
<proteinExistence type="predicted"/>
<dbReference type="VEuPathDB" id="TriTrypDB:TvY486_1116190"/>
<dbReference type="Gene3D" id="1.20.5.110">
    <property type="match status" value="1"/>
</dbReference>
<gene>
    <name evidence="5" type="ORF">TVY486_1116190</name>
</gene>
<evidence type="ECO:0000256" key="2">
    <source>
        <dbReference type="SAM" id="Coils"/>
    </source>
</evidence>
<feature type="coiled-coil region" evidence="2">
    <location>
        <begin position="1248"/>
        <end position="1278"/>
    </location>
</feature>
<dbReference type="EMBL" id="HE573027">
    <property type="protein sequence ID" value="CCC54135.1"/>
    <property type="molecule type" value="Genomic_DNA"/>
</dbReference>
<organism evidence="5">
    <name type="scientific">Trypanosoma vivax (strain Y486)</name>
    <dbReference type="NCBI Taxonomy" id="1055687"/>
    <lineage>
        <taxon>Eukaryota</taxon>
        <taxon>Discoba</taxon>
        <taxon>Euglenozoa</taxon>
        <taxon>Kinetoplastea</taxon>
        <taxon>Metakinetoplastina</taxon>
        <taxon>Trypanosomatida</taxon>
        <taxon>Trypanosomatidae</taxon>
        <taxon>Trypanosoma</taxon>
        <taxon>Duttonella</taxon>
    </lineage>
</organism>
<dbReference type="InterPro" id="IPR042855">
    <property type="entry name" value="V_SNARE_CC"/>
</dbReference>
<dbReference type="InterPro" id="IPR057236">
    <property type="entry name" value="DUF7914"/>
</dbReference>
<evidence type="ECO:0000256" key="3">
    <source>
        <dbReference type="SAM" id="MobiDB-lite"/>
    </source>
</evidence>
<evidence type="ECO:0000259" key="4">
    <source>
        <dbReference type="PROSITE" id="PS50892"/>
    </source>
</evidence>